<dbReference type="Gene3D" id="3.40.50.720">
    <property type="entry name" value="NAD(P)-binding Rossmann-like Domain"/>
    <property type="match status" value="1"/>
</dbReference>
<dbReference type="OrthoDB" id="1393670at2759"/>
<comment type="similarity">
    <text evidence="1">Belongs to the short-chain dehydrogenases/reductases (SDR) family.</text>
</comment>
<dbReference type="PRINTS" id="PR00081">
    <property type="entry name" value="GDHRDH"/>
</dbReference>
<dbReference type="EMBL" id="LJSK01000014">
    <property type="protein sequence ID" value="KPI89886.1"/>
    <property type="molecule type" value="Genomic_DNA"/>
</dbReference>
<proteinExistence type="inferred from homology"/>
<accession>A0A0N0P8F5</accession>
<dbReference type="Proteomes" id="UP000038009">
    <property type="component" value="Unassembled WGS sequence"/>
</dbReference>
<evidence type="ECO:0000313" key="5">
    <source>
        <dbReference type="Proteomes" id="UP000038009"/>
    </source>
</evidence>
<keyword evidence="2" id="KW-0560">Oxidoreductase</keyword>
<evidence type="ECO:0000259" key="3">
    <source>
        <dbReference type="SMART" id="SM00822"/>
    </source>
</evidence>
<dbReference type="SMART" id="SM00822">
    <property type="entry name" value="PKS_KR"/>
    <property type="match status" value="1"/>
</dbReference>
<dbReference type="GO" id="GO:0016616">
    <property type="term" value="F:oxidoreductase activity, acting on the CH-OH group of donors, NAD or NADP as acceptor"/>
    <property type="evidence" value="ECO:0007669"/>
    <property type="project" value="TreeGrafter"/>
</dbReference>
<gene>
    <name evidence="4" type="ORF">ABL78_0958</name>
</gene>
<dbReference type="InterPro" id="IPR057326">
    <property type="entry name" value="KR_dom"/>
</dbReference>
<dbReference type="PANTHER" id="PTHR42760:SF133">
    <property type="entry name" value="3-OXOACYL-[ACYL-CARRIER-PROTEIN] REDUCTASE"/>
    <property type="match status" value="1"/>
</dbReference>
<feature type="domain" description="Ketoreductase" evidence="3">
    <location>
        <begin position="60"/>
        <end position="239"/>
    </location>
</feature>
<dbReference type="OMA" id="CQKHMVD"/>
<sequence>MRADSTNCSLTSNSYASLRLSQDPRPTHRQWKQAHYTAEQSGVAEAGRAAEAMVWHVEGKVGVITGASCALGREIAQRLTAQHRMKMACVSRKAFTTPLPVGCTPFKADISRSDDCDALLRNVKMELGPVSLLINCAGVTQNKIYLRSTDADYDAIMDTNLRGALQVTRAALRHGGLLQTQDGSVLHIGSIAGVVGNEGQVLYSASKAALTGATKSWAREYGARNIRFNVVAPGLIEGNGMATSLTEEQRQRWRDACPLKRLATVTEVADIVLAVVLCPYISSQTISVDGGLS</sequence>
<dbReference type="GO" id="GO:0006633">
    <property type="term" value="P:fatty acid biosynthetic process"/>
    <property type="evidence" value="ECO:0007669"/>
    <property type="project" value="TreeGrafter"/>
</dbReference>
<name>A0A0N0P8F5_LEPSE</name>
<dbReference type="InterPro" id="IPR036291">
    <property type="entry name" value="NAD(P)-bd_dom_sf"/>
</dbReference>
<comment type="caution">
    <text evidence="4">The sequence shown here is derived from an EMBL/GenBank/DDBJ whole genome shotgun (WGS) entry which is preliminary data.</text>
</comment>
<evidence type="ECO:0000256" key="1">
    <source>
        <dbReference type="ARBA" id="ARBA00006484"/>
    </source>
</evidence>
<dbReference type="AlphaFoldDB" id="A0A0N0P8F5"/>
<keyword evidence="5" id="KW-1185">Reference proteome</keyword>
<dbReference type="GO" id="GO:0048038">
    <property type="term" value="F:quinone binding"/>
    <property type="evidence" value="ECO:0007669"/>
    <property type="project" value="TreeGrafter"/>
</dbReference>
<organism evidence="4 5">
    <name type="scientific">Leptomonas seymouri</name>
    <dbReference type="NCBI Taxonomy" id="5684"/>
    <lineage>
        <taxon>Eukaryota</taxon>
        <taxon>Discoba</taxon>
        <taxon>Euglenozoa</taxon>
        <taxon>Kinetoplastea</taxon>
        <taxon>Metakinetoplastina</taxon>
        <taxon>Trypanosomatida</taxon>
        <taxon>Trypanosomatidae</taxon>
        <taxon>Leishmaniinae</taxon>
        <taxon>Leptomonas</taxon>
    </lineage>
</organism>
<dbReference type="VEuPathDB" id="TriTrypDB:Lsey_0014_0090"/>
<dbReference type="PRINTS" id="PR00080">
    <property type="entry name" value="SDRFAMILY"/>
</dbReference>
<evidence type="ECO:0000256" key="2">
    <source>
        <dbReference type="ARBA" id="ARBA00023002"/>
    </source>
</evidence>
<evidence type="ECO:0000313" key="4">
    <source>
        <dbReference type="EMBL" id="KPI89886.1"/>
    </source>
</evidence>
<dbReference type="FunFam" id="3.40.50.720:FF:000872">
    <property type="entry name" value="3-oxoacyl-ACP reductase, putative"/>
    <property type="match status" value="1"/>
</dbReference>
<dbReference type="PANTHER" id="PTHR42760">
    <property type="entry name" value="SHORT-CHAIN DEHYDROGENASES/REDUCTASES FAMILY MEMBER"/>
    <property type="match status" value="1"/>
</dbReference>
<protein>
    <submittedName>
        <fullName evidence="4">3-oxoacyl-(Acyl-carrier protein) reductase-like protein</fullName>
    </submittedName>
</protein>
<dbReference type="InterPro" id="IPR002347">
    <property type="entry name" value="SDR_fam"/>
</dbReference>
<dbReference type="SUPFAM" id="SSF51735">
    <property type="entry name" value="NAD(P)-binding Rossmann-fold domains"/>
    <property type="match status" value="1"/>
</dbReference>
<reference evidence="4 5" key="1">
    <citation type="journal article" date="2015" name="PLoS Pathog.">
        <title>Leptomonas seymouri: Adaptations to the Dixenous Life Cycle Analyzed by Genome Sequencing, Transcriptome Profiling and Co-infection with Leishmania donovani.</title>
        <authorList>
            <person name="Kraeva N."/>
            <person name="Butenko A."/>
            <person name="Hlavacova J."/>
            <person name="Kostygov A."/>
            <person name="Myskova J."/>
            <person name="Grybchuk D."/>
            <person name="Lestinova T."/>
            <person name="Votypka J."/>
            <person name="Volf P."/>
            <person name="Opperdoes F."/>
            <person name="Flegontov P."/>
            <person name="Lukes J."/>
            <person name="Yurchenko V."/>
        </authorList>
    </citation>
    <scope>NUCLEOTIDE SEQUENCE [LARGE SCALE GENOMIC DNA]</scope>
    <source>
        <strain evidence="4 5">ATCC 30220</strain>
    </source>
</reference>
<dbReference type="Pfam" id="PF13561">
    <property type="entry name" value="adh_short_C2"/>
    <property type="match status" value="1"/>
</dbReference>